<keyword evidence="2" id="KW-1185">Reference proteome</keyword>
<evidence type="ECO:0000313" key="1">
    <source>
        <dbReference type="EMBL" id="MBO1322780.1"/>
    </source>
</evidence>
<sequence>RPNGEEASIRQIYREDSNFRAWLQIKPLAHFPIVLVLNLTALRVGGRRFFQGGCLMIHLGVLSDWVPVHPTT</sequence>
<evidence type="ECO:0000313" key="2">
    <source>
        <dbReference type="Proteomes" id="UP000664417"/>
    </source>
</evidence>
<accession>A0A8J7QRA9</accession>
<proteinExistence type="predicted"/>
<dbReference type="EMBL" id="JAFREP010000042">
    <property type="protein sequence ID" value="MBO1322780.1"/>
    <property type="molecule type" value="Genomic_DNA"/>
</dbReference>
<feature type="non-terminal residue" evidence="1">
    <location>
        <position position="1"/>
    </location>
</feature>
<name>A0A8J7QRA9_9BACT</name>
<reference evidence="1" key="1">
    <citation type="submission" date="2021-03" db="EMBL/GenBank/DDBJ databases">
        <authorList>
            <person name="Wang G."/>
        </authorList>
    </citation>
    <scope>NUCLEOTIDE SEQUENCE</scope>
    <source>
        <strain evidence="1">KCTC 12899</strain>
    </source>
</reference>
<dbReference type="AlphaFoldDB" id="A0A8J7QRA9"/>
<dbReference type="Proteomes" id="UP000664417">
    <property type="component" value="Unassembled WGS sequence"/>
</dbReference>
<organism evidence="1 2">
    <name type="scientific">Acanthopleuribacter pedis</name>
    <dbReference type="NCBI Taxonomy" id="442870"/>
    <lineage>
        <taxon>Bacteria</taxon>
        <taxon>Pseudomonadati</taxon>
        <taxon>Acidobacteriota</taxon>
        <taxon>Holophagae</taxon>
        <taxon>Acanthopleuribacterales</taxon>
        <taxon>Acanthopleuribacteraceae</taxon>
        <taxon>Acanthopleuribacter</taxon>
    </lineage>
</organism>
<protein>
    <submittedName>
        <fullName evidence="1">Uncharacterized protein</fullName>
    </submittedName>
</protein>
<dbReference type="RefSeq" id="WP_207862751.1">
    <property type="nucleotide sequence ID" value="NZ_JAFREP010000042.1"/>
</dbReference>
<gene>
    <name evidence="1" type="ORF">J3U88_30185</name>
</gene>
<comment type="caution">
    <text evidence="1">The sequence shown here is derived from an EMBL/GenBank/DDBJ whole genome shotgun (WGS) entry which is preliminary data.</text>
</comment>